<dbReference type="SMART" id="SM00089">
    <property type="entry name" value="PKD"/>
    <property type="match status" value="6"/>
</dbReference>
<feature type="domain" description="PKD" evidence="1">
    <location>
        <begin position="1099"/>
        <end position="1127"/>
    </location>
</feature>
<dbReference type="RefSeq" id="WP_109615878.1">
    <property type="nucleotide sequence ID" value="NZ_QGDO01000001.1"/>
</dbReference>
<accession>A0A315ZFN5</accession>
<dbReference type="PANTHER" id="PTHR36842">
    <property type="entry name" value="PROTEIN TOLB HOMOLOG"/>
    <property type="match status" value="1"/>
</dbReference>
<evidence type="ECO:0000313" key="3">
    <source>
        <dbReference type="Proteomes" id="UP000245535"/>
    </source>
</evidence>
<dbReference type="InterPro" id="IPR022409">
    <property type="entry name" value="PKD/Chitinase_dom"/>
</dbReference>
<organism evidence="2 3">
    <name type="scientific">Sediminitomix flava</name>
    <dbReference type="NCBI Taxonomy" id="379075"/>
    <lineage>
        <taxon>Bacteria</taxon>
        <taxon>Pseudomonadati</taxon>
        <taxon>Bacteroidota</taxon>
        <taxon>Cytophagia</taxon>
        <taxon>Cytophagales</taxon>
        <taxon>Flammeovirgaceae</taxon>
        <taxon>Sediminitomix</taxon>
    </lineage>
</organism>
<name>A0A315ZFN5_SEDFL</name>
<gene>
    <name evidence="2" type="ORF">BC781_101744</name>
</gene>
<dbReference type="EMBL" id="QGDO01000001">
    <property type="protein sequence ID" value="PWJ44385.1"/>
    <property type="molecule type" value="Genomic_DNA"/>
</dbReference>
<feature type="domain" description="PKD" evidence="1">
    <location>
        <begin position="1420"/>
        <end position="1457"/>
    </location>
</feature>
<sequence length="2670" mass="298338">MKYLVLFFSGVLLITSQISSKAQSIVVDTGLEEIDAITGNEIVACNGLVLRLRLDGFSGVNSYNWDFGNGNTSVLPNPVEQYNSVGTYTISVTIELSDGSTQVISSPVDFIEINNVNVVNILVDCTLLCLGEELVVSNDAPVGTFAEVEYLIDNQLYQGDASQDGYPAIVPMDKAGQFSIFMEGTHAQGCRLIENYSGIIEVVPPFEVRITPEKTYSCEDNAMVMYTAAIFDTDGNQVDDTNIQYDWDFGDGWQGLGKSLLHNYDRSSGKSFDISVTASSPAGCSNSITISDGMYFIDQTNGFEFNTLTPPYCTDYGAIVFTPLLENSLVGTELVWRFEDGSVKRSVYPEGVEHRFTNNTASSQTENVVMEIEGGVNFGCQFIRPILIPVLSRAEIQLDDTVFCQSPFTVSPILRDDSNLGNWYWQIRGESQRYGQNERAPQIPVNSIGSFTIEVVTEEGSNFCVLDSIRVRSEIPDFEIVGNDGGCLPFDGRYTISDVENVEIASVNWSLIQLENGTETEIETSNQRDFQFSINDDGNYKIEALVRTEPIGNNPSCEFVLEKPVDIRILPILDFEILPDSAICNETIVTFRNLSSFGGISTPYADSIKYEWDYTGGGSYDNAVNPQGDGRFQYDLADPFVFINVRLRAYYEGYDCEERILEKQVQILPPKAEFNYVNDECSPTLLQIENTSVGGDRFDWEIIVNGEVFTLSTTNASDDPVQHPNFPTFNGNPRGILPSEAFVEVSMVATEGTCTDGFSNTIQLAEEVGIPEIISVPTEVCVGRAAFFEGGELPVDAAYRWTFTHEDDSTTLLEFNSYTTAIFPKAGEWEGLYEVLLSPTCIRRVPIEPFTVLGTSFELDGNDQLCEGDSVIIEVSEVWTTSDTIQWKWLWNGEVLEEGTSTDGTIDNLEGIFPIEARFPQDDRQRITLNVFTDSCEWENDFLFNLTYPDFNIADNVTFDYGCEGTETKITPRIGPKGFLFFPFPSFQWQIFDGTDWVDTFEDDFDYGFPADFTFTFNFEEGEAYQLRLLVTDGNGCTSMEETSFEVPTSVIPEVDFSADVFSLDCPGFISFFDSADGTIGSSTPRVITENDSTTYEVPIVRWIWDFGDGNTATTLTGEVAHFYTKPSPPDSSYQVTLTIEEELPNGRTCRHESESKSITVGGVLGSFDIEKLIFYGEEDIDLTATIETPGIDPDSVALIWTSGDGQGGSSFPIQEFTYTIPDTVNLKTAEPALSFADADGCVTTADYAGTISILNCPTLSYEDTTLCATEEGLTVNLEDFNFIDFYEWEDSLNRAQIEGEIYFQWLREDGTVVAEGEGLNNVQFLSGTTSSNEIDPLDTDGEEITVKYWVVSDYTDFLNPQKSVSNQVSCEKETSFRITFRPPPTALFESVPQTGRCGQGIYLFDATTSLAGLGYTIESYQWDFGDGNTAEGLTTTHEFIGDGVYPVQLIVNSTSGCADTLVQDARIFPLPELQLSNQINCGTYEVSFVAEIQNPRVPLDSILNWEWDFNYDGILPQVDRAGQNLNQIVIDYEAENFGVEQYHQVWVKVTTVNGCEDSVVVDIPIFRFNPPQADFETSAQKICVSEVLSFTDRSQIDNQNISSLIPIPLPVGTNEINAWSWDFGDDSTSLAQNPVHEYSEVGDYTVKLIVSSERGCVDSTEVSIEVKEKPFTDIANSITICEAFLDTIFSTNYANPDWDYEWTKIAETGGTVQENYVRTDRVGITFDSINFETPSAIINTTFTVRTFDAELSTFCEDLDTVNLTIHRFPEIDGFVDNDTIYIPNCATEASIDAMTNPLPAYDFEWVLQATNGRVEAQSLSSPSLDISVAFFEDGQDQLFVSAIVEVSNQTSSCTDRKTINFHFLRTPNAEIIADKTEAPQSQQINLSSREVYPNSVYTWNQLSSTPNTASVQESVLGENLNLSNPTFPVGEIKVDFTYELIVSNEDCADRDTITVTFYKEPIFDLIFDSTGVCFEEETLIYPDSLIESGFIKTWSRITVTDQNGKAQAIQENRIRNGLDQRNVGFDTLRLYVPDLDETISEISATYVLKITNELNENIFSADTVTLSFYNRPNLVGGDTIYLCENTDELTVLDSNLTENSAYTYQWSITNTSGGTASLQDINSFNPTISDLTFDPLASRMLLTLNRVGSNRVNLDCQISEEIYLVIEPSIEARFEVNSQNPCKLGELTFDRSMTTLPNTYRWEWDLDNDGVFESSSDSLMLVRAYEEGIYIFSARTISPNGCIGDVFQQEIEIDNIFKPEIQLLSQACLNENVTIQFSSNYPEASVQEVSWDLNYHEHLGSNLTTNGLQINHQFDRVGLYTVFARVERTNGCIDTLSQIIEVGIRPEVVLEAPTYVCYGEWFTLEAQGGETYLWEDGSTEQRIDKLAEESRWVSVEVFSTTGCSSMDSVFIQVSPNTYTRDTLYKCFGEPLEIDARRIVTEGTAIRYSWSTGETNRLVSISQPDTYSVEVQTLHPSQANCTYTADFVVVDYPQLEIANDVIDHCFEDSQEVTISAPSFTDVLYEWQDTRETTQSVVRNKVGEYTVWMTDISNPLNCVTEQTITITDVCPNRMFAPDAFTPNNDGINDYFFLETAYTAEITLQIFNRWGEVIFERNYEDAVEASIPENGWDGKYRGELMPLGVYTFVVSYSSLGNEKQNFQKTGRITLAD</sequence>
<protein>
    <submittedName>
        <fullName evidence="2">Gliding motility-associated-like protein</fullName>
    </submittedName>
</protein>
<dbReference type="SUPFAM" id="SSF49299">
    <property type="entry name" value="PKD domain"/>
    <property type="match status" value="6"/>
</dbReference>
<comment type="caution">
    <text evidence="2">The sequence shown here is derived from an EMBL/GenBank/DDBJ whole genome shotgun (WGS) entry which is preliminary data.</text>
</comment>
<dbReference type="CDD" id="cd00146">
    <property type="entry name" value="PKD"/>
    <property type="match status" value="4"/>
</dbReference>
<dbReference type="OrthoDB" id="9765926at2"/>
<dbReference type="InterPro" id="IPR035986">
    <property type="entry name" value="PKD_dom_sf"/>
</dbReference>
<dbReference type="Proteomes" id="UP000245535">
    <property type="component" value="Unassembled WGS sequence"/>
</dbReference>
<dbReference type="Pfam" id="PF13585">
    <property type="entry name" value="CHU_C"/>
    <property type="match status" value="1"/>
</dbReference>
<dbReference type="InterPro" id="IPR000601">
    <property type="entry name" value="PKD_dom"/>
</dbReference>
<evidence type="ECO:0000313" key="2">
    <source>
        <dbReference type="EMBL" id="PWJ44385.1"/>
    </source>
</evidence>
<dbReference type="PROSITE" id="PS50093">
    <property type="entry name" value="PKD"/>
    <property type="match status" value="5"/>
</dbReference>
<keyword evidence="3" id="KW-1185">Reference proteome</keyword>
<dbReference type="InterPro" id="IPR013783">
    <property type="entry name" value="Ig-like_fold"/>
</dbReference>
<dbReference type="Pfam" id="PF18911">
    <property type="entry name" value="PKD_4"/>
    <property type="match status" value="4"/>
</dbReference>
<reference evidence="2 3" key="1">
    <citation type="submission" date="2018-03" db="EMBL/GenBank/DDBJ databases">
        <title>Genomic Encyclopedia of Archaeal and Bacterial Type Strains, Phase II (KMG-II): from individual species to whole genera.</title>
        <authorList>
            <person name="Goeker M."/>
        </authorList>
    </citation>
    <scope>NUCLEOTIDE SEQUENCE [LARGE SCALE GENOMIC DNA]</scope>
    <source>
        <strain evidence="2 3">DSM 28229</strain>
    </source>
</reference>
<feature type="domain" description="PKD" evidence="1">
    <location>
        <begin position="1619"/>
        <end position="1667"/>
    </location>
</feature>
<dbReference type="InterPro" id="IPR026341">
    <property type="entry name" value="T9SS_type_B"/>
</dbReference>
<proteinExistence type="predicted"/>
<feature type="domain" description="PKD" evidence="1">
    <location>
        <begin position="234"/>
        <end position="290"/>
    </location>
</feature>
<feature type="domain" description="PKD" evidence="1">
    <location>
        <begin position="62"/>
        <end position="108"/>
    </location>
</feature>
<dbReference type="PANTHER" id="PTHR36842:SF1">
    <property type="entry name" value="PROTEIN TOLB"/>
    <property type="match status" value="1"/>
</dbReference>
<evidence type="ECO:0000259" key="1">
    <source>
        <dbReference type="PROSITE" id="PS50093"/>
    </source>
</evidence>
<dbReference type="NCBIfam" id="TIGR04131">
    <property type="entry name" value="Bac_Flav_CTERM"/>
    <property type="match status" value="1"/>
</dbReference>
<dbReference type="Gene3D" id="2.60.40.10">
    <property type="entry name" value="Immunoglobulins"/>
    <property type="match status" value="6"/>
</dbReference>